<evidence type="ECO:0000256" key="1">
    <source>
        <dbReference type="SAM" id="Phobius"/>
    </source>
</evidence>
<feature type="transmembrane region" description="Helical" evidence="1">
    <location>
        <begin position="103"/>
        <end position="125"/>
    </location>
</feature>
<name>A0ABV8KR98_9ACTN</name>
<feature type="transmembrane region" description="Helical" evidence="1">
    <location>
        <begin position="42"/>
        <end position="61"/>
    </location>
</feature>
<dbReference type="Pfam" id="PF19728">
    <property type="entry name" value="DUF6220"/>
    <property type="match status" value="1"/>
</dbReference>
<feature type="transmembrane region" description="Helical" evidence="1">
    <location>
        <begin position="68"/>
        <end position="91"/>
    </location>
</feature>
<comment type="caution">
    <text evidence="2">The sequence shown here is derived from an EMBL/GenBank/DDBJ whole genome shotgun (WGS) entry which is preliminary data.</text>
</comment>
<keyword evidence="3" id="KW-1185">Reference proteome</keyword>
<keyword evidence="1" id="KW-0812">Transmembrane</keyword>
<dbReference type="Proteomes" id="UP001595868">
    <property type="component" value="Unassembled WGS sequence"/>
</dbReference>
<evidence type="ECO:0000313" key="3">
    <source>
        <dbReference type="Proteomes" id="UP001595868"/>
    </source>
</evidence>
<gene>
    <name evidence="2" type="ORF">ACFOX0_22205</name>
</gene>
<evidence type="ECO:0000313" key="2">
    <source>
        <dbReference type="EMBL" id="MFC4108634.1"/>
    </source>
</evidence>
<organism evidence="2 3">
    <name type="scientific">Micromonospora zhanjiangensis</name>
    <dbReference type="NCBI Taxonomy" id="1522057"/>
    <lineage>
        <taxon>Bacteria</taxon>
        <taxon>Bacillati</taxon>
        <taxon>Actinomycetota</taxon>
        <taxon>Actinomycetes</taxon>
        <taxon>Micromonosporales</taxon>
        <taxon>Micromonosporaceae</taxon>
        <taxon>Micromonospora</taxon>
    </lineage>
</organism>
<dbReference type="RefSeq" id="WP_377549178.1">
    <property type="nucleotide sequence ID" value="NZ_JBHSBN010000017.1"/>
</dbReference>
<sequence>MRKTFAGLAILLVLVVVAQFYFAAAGGFSTDPDRSAYRPHHALGYVIFTLPLVMAAVAALARLPRRLVGLPVLTAGLTSVQVLLGSLARGLGDGADSSTAGEIVFGLHGITGLAVLALAGLIARLSWTLSAAPARPVAAAPDRRPVQQGR</sequence>
<dbReference type="EMBL" id="JBHSBN010000017">
    <property type="protein sequence ID" value="MFC4108634.1"/>
    <property type="molecule type" value="Genomic_DNA"/>
</dbReference>
<proteinExistence type="predicted"/>
<dbReference type="InterPro" id="IPR046192">
    <property type="entry name" value="DUF6220"/>
</dbReference>
<accession>A0ABV8KR98</accession>
<keyword evidence="1" id="KW-1133">Transmembrane helix</keyword>
<keyword evidence="1" id="KW-0472">Membrane</keyword>
<protein>
    <submittedName>
        <fullName evidence="2">DUF6220 domain-containing protein</fullName>
    </submittedName>
</protein>
<reference evidence="3" key="1">
    <citation type="journal article" date="2019" name="Int. J. Syst. Evol. Microbiol.">
        <title>The Global Catalogue of Microorganisms (GCM) 10K type strain sequencing project: providing services to taxonomists for standard genome sequencing and annotation.</title>
        <authorList>
            <consortium name="The Broad Institute Genomics Platform"/>
            <consortium name="The Broad Institute Genome Sequencing Center for Infectious Disease"/>
            <person name="Wu L."/>
            <person name="Ma J."/>
        </authorList>
    </citation>
    <scope>NUCLEOTIDE SEQUENCE [LARGE SCALE GENOMIC DNA]</scope>
    <source>
        <strain evidence="3">2902at01</strain>
    </source>
</reference>